<dbReference type="RefSeq" id="WP_309728774.1">
    <property type="nucleotide sequence ID" value="NZ_JAVDQA010000006.1"/>
</dbReference>
<protein>
    <submittedName>
        <fullName evidence="4">Gliding-associated putative ABC transporter substrate-binding component GldG</fullName>
    </submittedName>
</protein>
<dbReference type="InterPro" id="IPR055396">
    <property type="entry name" value="DUF7088"/>
</dbReference>
<proteinExistence type="predicted"/>
<dbReference type="Proteomes" id="UP001257659">
    <property type="component" value="Unassembled WGS sequence"/>
</dbReference>
<dbReference type="InterPro" id="IPR019196">
    <property type="entry name" value="ABC_transp_unknown"/>
</dbReference>
<evidence type="ECO:0000259" key="3">
    <source>
        <dbReference type="Pfam" id="PF23357"/>
    </source>
</evidence>
<sequence>MSSKKNQRVSIAVIIGIIILLNVIASFYFERFDLTENKRYTLSSTAKNIVENVEEPIIIDVYLKGEFPSEYKRLQRETRYLLEEFSANNSQIKFNFINPLADGGDAQQIAERFYRAGMIPKTLNVYENGKTSESILFPWAVAMYKDQSVKINLLKRNVGDSQEETVNNSVEQLEYIFADAFNKLVKPRSKKIAVMRGNGELPDAFIADFIKDLREYYYIAPFTLDSVAKTPQQTLQKLKEFDLILEAKPTEKYTEEEKYVLDQYLLNGGKALWLAETVNIEKDSLFNNPQNSALAYPKDLNLTDFFFKYGIRINPSLVNDINSAPLILASGSGNQTEFNPYPWFYSPLAISDKKHPIVNNIEAVKFDFANPIDTLKNSIKKTVLLSSSPYTKVEGTPLQLSLDIIEERPNPELYKDGPQPLAVLLEGKFSSVYENRIKPFPLENEIEHGKETKMLVISDGNVIKNEFSQGKPKPLGYDRYTGNTYGNKEFLMNAVNYMLDDTGLVDIRSKEVKLAFLNTEKIEDEKLKWQLINILLPLVFLGIFAIAFFAIRKRKYVK</sequence>
<evidence type="ECO:0000313" key="4">
    <source>
        <dbReference type="EMBL" id="MDR6301397.1"/>
    </source>
</evidence>
<evidence type="ECO:0000313" key="5">
    <source>
        <dbReference type="Proteomes" id="UP001257659"/>
    </source>
</evidence>
<accession>A0ABU1KA76</accession>
<keyword evidence="5" id="KW-1185">Reference proteome</keyword>
<comment type="caution">
    <text evidence="4">The sequence shown here is derived from an EMBL/GenBank/DDBJ whole genome shotgun (WGS) entry which is preliminary data.</text>
</comment>
<dbReference type="Pfam" id="PF09822">
    <property type="entry name" value="ABC_transp_aux"/>
    <property type="match status" value="1"/>
</dbReference>
<dbReference type="Pfam" id="PF23357">
    <property type="entry name" value="DUF7088"/>
    <property type="match status" value="1"/>
</dbReference>
<keyword evidence="1" id="KW-0812">Transmembrane</keyword>
<dbReference type="NCBIfam" id="TIGR03521">
    <property type="entry name" value="GldG"/>
    <property type="match status" value="1"/>
</dbReference>
<feature type="domain" description="ABC-type uncharacterised transport system" evidence="2">
    <location>
        <begin position="190"/>
        <end position="494"/>
    </location>
</feature>
<organism evidence="4 5">
    <name type="scientific">Mesonia maritima</name>
    <dbReference type="NCBI Taxonomy" id="1793873"/>
    <lineage>
        <taxon>Bacteria</taxon>
        <taxon>Pseudomonadati</taxon>
        <taxon>Bacteroidota</taxon>
        <taxon>Flavobacteriia</taxon>
        <taxon>Flavobacteriales</taxon>
        <taxon>Flavobacteriaceae</taxon>
        <taxon>Mesonia</taxon>
    </lineage>
</organism>
<name>A0ABU1KA76_9FLAO</name>
<feature type="domain" description="DUF7088" evidence="3">
    <location>
        <begin position="36"/>
        <end position="142"/>
    </location>
</feature>
<evidence type="ECO:0000256" key="1">
    <source>
        <dbReference type="SAM" id="Phobius"/>
    </source>
</evidence>
<dbReference type="EMBL" id="JAVDQA010000006">
    <property type="protein sequence ID" value="MDR6301397.1"/>
    <property type="molecule type" value="Genomic_DNA"/>
</dbReference>
<keyword evidence="1" id="KW-1133">Transmembrane helix</keyword>
<feature type="transmembrane region" description="Helical" evidence="1">
    <location>
        <begin position="531"/>
        <end position="551"/>
    </location>
</feature>
<feature type="transmembrane region" description="Helical" evidence="1">
    <location>
        <begin position="9"/>
        <end position="29"/>
    </location>
</feature>
<gene>
    <name evidence="4" type="ORF">GGR31_002066</name>
</gene>
<keyword evidence="1" id="KW-0472">Membrane</keyword>
<evidence type="ECO:0000259" key="2">
    <source>
        <dbReference type="Pfam" id="PF09822"/>
    </source>
</evidence>
<dbReference type="InterPro" id="IPR019863">
    <property type="entry name" value="Motility-assoc_ABC-rel_GldG"/>
</dbReference>
<reference evidence="4 5" key="1">
    <citation type="submission" date="2023-07" db="EMBL/GenBank/DDBJ databases">
        <title>Genomic Encyclopedia of Type Strains, Phase IV (KMG-IV): sequencing the most valuable type-strain genomes for metagenomic binning, comparative biology and taxonomic classification.</title>
        <authorList>
            <person name="Goeker M."/>
        </authorList>
    </citation>
    <scope>NUCLEOTIDE SEQUENCE [LARGE SCALE GENOMIC DNA]</scope>
    <source>
        <strain evidence="4 5">DSM 102814</strain>
    </source>
</reference>